<evidence type="ECO:0000313" key="2">
    <source>
        <dbReference type="Proteomes" id="UP000007431"/>
    </source>
</evidence>
<name>D8QGI7_SCHCM</name>
<organism evidence="2">
    <name type="scientific">Schizophyllum commune (strain H4-8 / FGSC 9210)</name>
    <name type="common">Split gill fungus</name>
    <dbReference type="NCBI Taxonomy" id="578458"/>
    <lineage>
        <taxon>Eukaryota</taxon>
        <taxon>Fungi</taxon>
        <taxon>Dikarya</taxon>
        <taxon>Basidiomycota</taxon>
        <taxon>Agaricomycotina</taxon>
        <taxon>Agaricomycetes</taxon>
        <taxon>Agaricomycetidae</taxon>
        <taxon>Agaricales</taxon>
        <taxon>Schizophyllaceae</taxon>
        <taxon>Schizophyllum</taxon>
    </lineage>
</organism>
<dbReference type="InParanoid" id="D8QGI7"/>
<gene>
    <name evidence="1" type="ORF">SCHCODRAFT_112978</name>
</gene>
<dbReference type="RefSeq" id="XP_003028212.1">
    <property type="nucleotide sequence ID" value="XM_003028166.1"/>
</dbReference>
<sequence>MKVKLTTGSVDSILRVLPKVHLPTVKNRSNGADPFSTYKKPCLSTVLARAFKSLHGTSAASRTRLRARFRSILVAILASCRIVKVIRGFDMACLRIQRTLDKVPSQTSLSKHARSQIALLAKYALLISTIMTALYDMTNNIRDLVVSQQDPEALMSTVHQAHHALLRLLGRAVEEGSQAQDSLAFFEKEAIRTLSYPRIIQTLLVFLLGSDWSHREVARTTVPPAIRGVRTDLQSIVALTVHLRDCVVELRQKFSIAQLVTIRGAQETMRSEISVFIKQEAWVLYSHARTAKETADFIGKLAEEPCPRL</sequence>
<evidence type="ECO:0000313" key="1">
    <source>
        <dbReference type="EMBL" id="EFI93309.1"/>
    </source>
</evidence>
<proteinExistence type="predicted"/>
<dbReference type="AlphaFoldDB" id="D8QGI7"/>
<feature type="non-terminal residue" evidence="1">
    <location>
        <position position="309"/>
    </location>
</feature>
<dbReference type="Proteomes" id="UP000007431">
    <property type="component" value="Unassembled WGS sequence"/>
</dbReference>
<accession>D8QGI7</accession>
<keyword evidence="2" id="KW-1185">Reference proteome</keyword>
<reference evidence="1 2" key="1">
    <citation type="journal article" date="2010" name="Nat. Biotechnol.">
        <title>Genome sequence of the model mushroom Schizophyllum commune.</title>
        <authorList>
            <person name="Ohm R.A."/>
            <person name="de Jong J.F."/>
            <person name="Lugones L.G."/>
            <person name="Aerts A."/>
            <person name="Kothe E."/>
            <person name="Stajich J.E."/>
            <person name="de Vries R.P."/>
            <person name="Record E."/>
            <person name="Levasseur A."/>
            <person name="Baker S.E."/>
            <person name="Bartholomew K.A."/>
            <person name="Coutinho P.M."/>
            <person name="Erdmann S."/>
            <person name="Fowler T.J."/>
            <person name="Gathman A.C."/>
            <person name="Lombard V."/>
            <person name="Henrissat B."/>
            <person name="Knabe N."/>
            <person name="Kuees U."/>
            <person name="Lilly W.W."/>
            <person name="Lindquist E."/>
            <person name="Lucas S."/>
            <person name="Magnuson J.K."/>
            <person name="Piumi F."/>
            <person name="Raudaskoski M."/>
            <person name="Salamov A."/>
            <person name="Schmutz J."/>
            <person name="Schwarze F.W.M.R."/>
            <person name="vanKuyk P.A."/>
            <person name="Horton J.S."/>
            <person name="Grigoriev I.V."/>
            <person name="Woesten H.A.B."/>
        </authorList>
    </citation>
    <scope>NUCLEOTIDE SEQUENCE [LARGE SCALE GENOMIC DNA]</scope>
    <source>
        <strain evidence="2">H4-8 / FGSC 9210</strain>
    </source>
</reference>
<dbReference type="EMBL" id="GL377311">
    <property type="protein sequence ID" value="EFI93309.1"/>
    <property type="molecule type" value="Genomic_DNA"/>
</dbReference>
<dbReference type="KEGG" id="scm:SCHCO_01160956"/>
<dbReference type="OrthoDB" id="3096292at2759"/>
<protein>
    <submittedName>
        <fullName evidence="1">Uncharacterized protein</fullName>
    </submittedName>
</protein>
<dbReference type="HOGENOM" id="CLU_900648_0_0_1"/>
<dbReference type="GeneID" id="9591983"/>
<dbReference type="VEuPathDB" id="FungiDB:SCHCODRAFT_01160956"/>